<reference evidence="1" key="2">
    <citation type="journal article" date="2015" name="Fish Shellfish Immunol.">
        <title>Early steps in the European eel (Anguilla anguilla)-Vibrio vulnificus interaction in the gills: Role of the RtxA13 toxin.</title>
        <authorList>
            <person name="Callol A."/>
            <person name="Pajuelo D."/>
            <person name="Ebbesson L."/>
            <person name="Teles M."/>
            <person name="MacKenzie S."/>
            <person name="Amaro C."/>
        </authorList>
    </citation>
    <scope>NUCLEOTIDE SEQUENCE</scope>
</reference>
<accession>A0A0E9XCW8</accession>
<sequence>MIMYVHTYRHTHTHIYRQKGNHINKCINKRQIRVIWLCVAAKTRQ</sequence>
<evidence type="ECO:0000313" key="1">
    <source>
        <dbReference type="EMBL" id="JAI00490.1"/>
    </source>
</evidence>
<proteinExistence type="predicted"/>
<organism evidence="1">
    <name type="scientific">Anguilla anguilla</name>
    <name type="common">European freshwater eel</name>
    <name type="synonym">Muraena anguilla</name>
    <dbReference type="NCBI Taxonomy" id="7936"/>
    <lineage>
        <taxon>Eukaryota</taxon>
        <taxon>Metazoa</taxon>
        <taxon>Chordata</taxon>
        <taxon>Craniata</taxon>
        <taxon>Vertebrata</taxon>
        <taxon>Euteleostomi</taxon>
        <taxon>Actinopterygii</taxon>
        <taxon>Neopterygii</taxon>
        <taxon>Teleostei</taxon>
        <taxon>Anguilliformes</taxon>
        <taxon>Anguillidae</taxon>
        <taxon>Anguilla</taxon>
    </lineage>
</organism>
<dbReference type="AlphaFoldDB" id="A0A0E9XCW8"/>
<name>A0A0E9XCW8_ANGAN</name>
<reference evidence="1" key="1">
    <citation type="submission" date="2014-11" db="EMBL/GenBank/DDBJ databases">
        <authorList>
            <person name="Amaro Gonzalez C."/>
        </authorList>
    </citation>
    <scope>NUCLEOTIDE SEQUENCE</scope>
</reference>
<protein>
    <submittedName>
        <fullName evidence="1">Uncharacterized protein</fullName>
    </submittedName>
</protein>
<dbReference type="EMBL" id="GBXM01008088">
    <property type="protein sequence ID" value="JAI00490.1"/>
    <property type="molecule type" value="Transcribed_RNA"/>
</dbReference>